<name>A0ACC2SP47_9FUNG</name>
<keyword evidence="2" id="KW-1185">Reference proteome</keyword>
<evidence type="ECO:0000313" key="2">
    <source>
        <dbReference type="Proteomes" id="UP001165960"/>
    </source>
</evidence>
<sequence>HRHLTFSGSASYPTAPEIGCRCPNYTDPGVPQPGALSRNLSNSAYSEFTCVRDHLDSPPVFRNRFLQAEPAGG</sequence>
<accession>A0ACC2SP47</accession>
<dbReference type="EMBL" id="QTSX02004517">
    <property type="protein sequence ID" value="KAJ9064174.1"/>
    <property type="molecule type" value="Genomic_DNA"/>
</dbReference>
<comment type="caution">
    <text evidence="1">The sequence shown here is derived from an EMBL/GenBank/DDBJ whole genome shotgun (WGS) entry which is preliminary data.</text>
</comment>
<dbReference type="Proteomes" id="UP001165960">
    <property type="component" value="Unassembled WGS sequence"/>
</dbReference>
<gene>
    <name evidence="1" type="ORF">DSO57_1033112</name>
</gene>
<organism evidence="1 2">
    <name type="scientific">Entomophthora muscae</name>
    <dbReference type="NCBI Taxonomy" id="34485"/>
    <lineage>
        <taxon>Eukaryota</taxon>
        <taxon>Fungi</taxon>
        <taxon>Fungi incertae sedis</taxon>
        <taxon>Zoopagomycota</taxon>
        <taxon>Entomophthoromycotina</taxon>
        <taxon>Entomophthoromycetes</taxon>
        <taxon>Entomophthorales</taxon>
        <taxon>Entomophthoraceae</taxon>
        <taxon>Entomophthora</taxon>
    </lineage>
</organism>
<protein>
    <submittedName>
        <fullName evidence="1">Uncharacterized protein</fullName>
    </submittedName>
</protein>
<evidence type="ECO:0000313" key="1">
    <source>
        <dbReference type="EMBL" id="KAJ9064174.1"/>
    </source>
</evidence>
<reference evidence="1" key="1">
    <citation type="submission" date="2022-04" db="EMBL/GenBank/DDBJ databases">
        <title>Genome of the entomopathogenic fungus Entomophthora muscae.</title>
        <authorList>
            <person name="Elya C."/>
            <person name="Lovett B.R."/>
            <person name="Lee E."/>
            <person name="Macias A.M."/>
            <person name="Hajek A.E."/>
            <person name="De Bivort B.L."/>
            <person name="Kasson M.T."/>
            <person name="De Fine Licht H.H."/>
            <person name="Stajich J.E."/>
        </authorList>
    </citation>
    <scope>NUCLEOTIDE SEQUENCE</scope>
    <source>
        <strain evidence="1">Berkeley</strain>
    </source>
</reference>
<proteinExistence type="predicted"/>
<feature type="non-terminal residue" evidence="1">
    <location>
        <position position="1"/>
    </location>
</feature>